<evidence type="ECO:0000256" key="2">
    <source>
        <dbReference type="SAM" id="MobiDB-lite"/>
    </source>
</evidence>
<dbReference type="RefSeq" id="WP_343927590.1">
    <property type="nucleotide sequence ID" value="NZ_BAAAEN010000007.1"/>
</dbReference>
<evidence type="ECO:0000259" key="3">
    <source>
        <dbReference type="Pfam" id="PF03364"/>
    </source>
</evidence>
<comment type="similarity">
    <text evidence="1">Belongs to the ribosome association toxin RatA family.</text>
</comment>
<dbReference type="Gene3D" id="3.30.530.20">
    <property type="match status" value="1"/>
</dbReference>
<comment type="caution">
    <text evidence="4">The sequence shown here is derived from an EMBL/GenBank/DDBJ whole genome shotgun (WGS) entry which is preliminary data.</text>
</comment>
<feature type="compositionally biased region" description="Low complexity" evidence="2">
    <location>
        <begin position="1"/>
        <end position="16"/>
    </location>
</feature>
<dbReference type="PANTHER" id="PTHR33824:SF7">
    <property type="entry name" value="POLYKETIDE CYCLASE_DEHYDRASE AND LIPID TRANSPORT SUPERFAMILY PROTEIN"/>
    <property type="match status" value="1"/>
</dbReference>
<name>A0ABN1BVL4_9BURK</name>
<dbReference type="Proteomes" id="UP001501706">
    <property type="component" value="Unassembled WGS sequence"/>
</dbReference>
<gene>
    <name evidence="4" type="ORF">GCM10009097_23800</name>
</gene>
<dbReference type="Pfam" id="PF03364">
    <property type="entry name" value="Polyketide_cyc"/>
    <property type="match status" value="1"/>
</dbReference>
<accession>A0ABN1BVL4</accession>
<evidence type="ECO:0000313" key="5">
    <source>
        <dbReference type="Proteomes" id="UP001501706"/>
    </source>
</evidence>
<proteinExistence type="inferred from homology"/>
<dbReference type="InterPro" id="IPR005031">
    <property type="entry name" value="COQ10_START"/>
</dbReference>
<dbReference type="InterPro" id="IPR047137">
    <property type="entry name" value="ORF3"/>
</dbReference>
<feature type="domain" description="Coenzyme Q-binding protein COQ10 START" evidence="3">
    <location>
        <begin position="103"/>
        <end position="228"/>
    </location>
</feature>
<dbReference type="CDD" id="cd07817">
    <property type="entry name" value="SRPBCC_8"/>
    <property type="match status" value="1"/>
</dbReference>
<feature type="region of interest" description="Disordered" evidence="2">
    <location>
        <begin position="1"/>
        <end position="28"/>
    </location>
</feature>
<protein>
    <submittedName>
        <fullName evidence="4">SRPBCC family protein</fullName>
    </submittedName>
</protein>
<evidence type="ECO:0000256" key="1">
    <source>
        <dbReference type="ARBA" id="ARBA00008918"/>
    </source>
</evidence>
<keyword evidence="5" id="KW-1185">Reference proteome</keyword>
<dbReference type="EMBL" id="BAAAEN010000007">
    <property type="protein sequence ID" value="GAA0505947.1"/>
    <property type="molecule type" value="Genomic_DNA"/>
</dbReference>
<reference evidence="4 5" key="1">
    <citation type="journal article" date="2019" name="Int. J. Syst. Evol. Microbiol.">
        <title>The Global Catalogue of Microorganisms (GCM) 10K type strain sequencing project: providing services to taxonomists for standard genome sequencing and annotation.</title>
        <authorList>
            <consortium name="The Broad Institute Genomics Platform"/>
            <consortium name="The Broad Institute Genome Sequencing Center for Infectious Disease"/>
            <person name="Wu L."/>
            <person name="Ma J."/>
        </authorList>
    </citation>
    <scope>NUCLEOTIDE SEQUENCE [LARGE SCALE GENOMIC DNA]</scope>
    <source>
        <strain evidence="4 5">JCM 14330</strain>
    </source>
</reference>
<organism evidence="4 5">
    <name type="scientific">Pigmentiphaga daeguensis</name>
    <dbReference type="NCBI Taxonomy" id="414049"/>
    <lineage>
        <taxon>Bacteria</taxon>
        <taxon>Pseudomonadati</taxon>
        <taxon>Pseudomonadota</taxon>
        <taxon>Betaproteobacteria</taxon>
        <taxon>Burkholderiales</taxon>
        <taxon>Alcaligenaceae</taxon>
        <taxon>Pigmentiphaga</taxon>
    </lineage>
</organism>
<sequence>MDDQTSLPPASAPLAAQRDPDRNLGSAERLGSAAGGSLLLLWGLRRGGLAGDLASAVAAGLLWRAATGDCPVKRAVAPSPLERRIAREQGWLSAAAATHAIVIDRPRQEIYRFWRDFSNLPRFMRHIVSIDVINDRRSRWTVKAPLGRLVEWIAHVVDDVPGERIAWEAEATADVPNHGQVEFHDAPDSTGTVVTATIAYQPPLGQAGRLLARLSREEPARQMAEDLRELKRYLEAGAAEIPLSPV</sequence>
<dbReference type="SUPFAM" id="SSF55961">
    <property type="entry name" value="Bet v1-like"/>
    <property type="match status" value="1"/>
</dbReference>
<dbReference type="PANTHER" id="PTHR33824">
    <property type="entry name" value="POLYKETIDE CYCLASE/DEHYDRASE AND LIPID TRANSPORT SUPERFAMILY PROTEIN"/>
    <property type="match status" value="1"/>
</dbReference>
<dbReference type="InterPro" id="IPR023393">
    <property type="entry name" value="START-like_dom_sf"/>
</dbReference>
<evidence type="ECO:0000313" key="4">
    <source>
        <dbReference type="EMBL" id="GAA0505947.1"/>
    </source>
</evidence>